<evidence type="ECO:0000313" key="4">
    <source>
        <dbReference type="Proteomes" id="UP001315278"/>
    </source>
</evidence>
<reference evidence="4" key="1">
    <citation type="journal article" date="2021" name="ISME J.">
        <title>Evolutionary origin and ecological implication of a unique nif island in free-living Bradyrhizobium lineages.</title>
        <authorList>
            <person name="Tao J."/>
        </authorList>
    </citation>
    <scope>NUCLEOTIDE SEQUENCE [LARGE SCALE GENOMIC DNA]</scope>
    <source>
        <strain evidence="4">SZCCT0434</strain>
    </source>
</reference>
<dbReference type="PANTHER" id="PTHR11820">
    <property type="entry name" value="ACYLPYRUVASE"/>
    <property type="match status" value="1"/>
</dbReference>
<proteinExistence type="predicted"/>
<dbReference type="Proteomes" id="UP001315278">
    <property type="component" value="Unassembled WGS sequence"/>
</dbReference>
<dbReference type="RefSeq" id="WP_212494819.1">
    <property type="nucleotide sequence ID" value="NZ_JAFCJH010000054.1"/>
</dbReference>
<dbReference type="EMBL" id="JAFCJH010000054">
    <property type="protein sequence ID" value="MBR0800426.1"/>
    <property type="molecule type" value="Genomic_DNA"/>
</dbReference>
<name>A0ABS5FUL4_9BRAD</name>
<dbReference type="SUPFAM" id="SSF56529">
    <property type="entry name" value="FAH"/>
    <property type="match status" value="1"/>
</dbReference>
<keyword evidence="3" id="KW-0378">Hydrolase</keyword>
<feature type="domain" description="Fumarylacetoacetase-like C-terminal" evidence="2">
    <location>
        <begin position="79"/>
        <end position="284"/>
    </location>
</feature>
<evidence type="ECO:0000256" key="1">
    <source>
        <dbReference type="ARBA" id="ARBA00022723"/>
    </source>
</evidence>
<protein>
    <submittedName>
        <fullName evidence="3">Fumarylacetoacetate hydrolase family protein</fullName>
    </submittedName>
</protein>
<gene>
    <name evidence="3" type="ORF">JQ615_34165</name>
</gene>
<dbReference type="InterPro" id="IPR011234">
    <property type="entry name" value="Fumarylacetoacetase-like_C"/>
</dbReference>
<sequence>MKLAVFNDNRLAIVEGETLYDVSSAVSGMDSWPPIFMLQVIANWTSMQPKLVAARQAATRGFARNSVTLRSPIPFTSNIVAAPANYIKHVGELGAQGVTKVGNSARDVGFFLKATSSLSGADEPIVLPQHSGRRFDHETELGVIIGKRCHHVKREHALDYVFGYSCLIDLSMRIQPGKPAEERCTRKSFDSFTPLGPWIVTKDEVPDPQVLSNRLWVNDELRQEANTSEMTVGVAELIELISSVMTLQPGDVIASGTPQGVGPVEPGDCVTIEIEQVGRMTVSVTQSSAAAPRVF</sequence>
<evidence type="ECO:0000313" key="3">
    <source>
        <dbReference type="EMBL" id="MBR0800426.1"/>
    </source>
</evidence>
<dbReference type="InterPro" id="IPR036663">
    <property type="entry name" value="Fumarylacetoacetase_C_sf"/>
</dbReference>
<comment type="caution">
    <text evidence="3">The sequence shown here is derived from an EMBL/GenBank/DDBJ whole genome shotgun (WGS) entry which is preliminary data.</text>
</comment>
<dbReference type="GO" id="GO:0016787">
    <property type="term" value="F:hydrolase activity"/>
    <property type="evidence" value="ECO:0007669"/>
    <property type="project" value="UniProtKB-KW"/>
</dbReference>
<evidence type="ECO:0000259" key="2">
    <source>
        <dbReference type="Pfam" id="PF01557"/>
    </source>
</evidence>
<dbReference type="Gene3D" id="3.90.850.10">
    <property type="entry name" value="Fumarylacetoacetase-like, C-terminal domain"/>
    <property type="match status" value="1"/>
</dbReference>
<organism evidence="3 4">
    <name type="scientific">Bradyrhizobium jicamae</name>
    <dbReference type="NCBI Taxonomy" id="280332"/>
    <lineage>
        <taxon>Bacteria</taxon>
        <taxon>Pseudomonadati</taxon>
        <taxon>Pseudomonadota</taxon>
        <taxon>Alphaproteobacteria</taxon>
        <taxon>Hyphomicrobiales</taxon>
        <taxon>Nitrobacteraceae</taxon>
        <taxon>Bradyrhizobium</taxon>
    </lineage>
</organism>
<keyword evidence="1" id="KW-0479">Metal-binding</keyword>
<dbReference type="Pfam" id="PF01557">
    <property type="entry name" value="FAA_hydrolase"/>
    <property type="match status" value="1"/>
</dbReference>
<keyword evidence="4" id="KW-1185">Reference proteome</keyword>
<accession>A0ABS5FUL4</accession>